<evidence type="ECO:0000256" key="11">
    <source>
        <dbReference type="ARBA" id="ARBA00023264"/>
    </source>
</evidence>
<accession>A0A6J6B3G4</accession>
<dbReference type="InterPro" id="IPR001206">
    <property type="entry name" value="Diacylglycerol_kinase_cat_dom"/>
</dbReference>
<keyword evidence="11" id="KW-1208">Phospholipid metabolism</keyword>
<organism evidence="13">
    <name type="scientific">freshwater metagenome</name>
    <dbReference type="NCBI Taxonomy" id="449393"/>
    <lineage>
        <taxon>unclassified sequences</taxon>
        <taxon>metagenomes</taxon>
        <taxon>ecological metagenomes</taxon>
    </lineage>
</organism>
<keyword evidence="10" id="KW-0594">Phospholipid biosynthesis</keyword>
<dbReference type="PANTHER" id="PTHR12358:SF106">
    <property type="entry name" value="LIPID KINASE YEGS"/>
    <property type="match status" value="1"/>
</dbReference>
<reference evidence="13" key="1">
    <citation type="submission" date="2020-05" db="EMBL/GenBank/DDBJ databases">
        <authorList>
            <person name="Chiriac C."/>
            <person name="Salcher M."/>
            <person name="Ghai R."/>
            <person name="Kavagutti S V."/>
        </authorList>
    </citation>
    <scope>NUCLEOTIDE SEQUENCE</scope>
</reference>
<evidence type="ECO:0000313" key="13">
    <source>
        <dbReference type="EMBL" id="CAB4533227.1"/>
    </source>
</evidence>
<dbReference type="GO" id="GO:0005886">
    <property type="term" value="C:plasma membrane"/>
    <property type="evidence" value="ECO:0007669"/>
    <property type="project" value="TreeGrafter"/>
</dbReference>
<dbReference type="InterPro" id="IPR016064">
    <property type="entry name" value="NAD/diacylglycerol_kinase_sf"/>
</dbReference>
<proteinExistence type="predicted"/>
<dbReference type="InterPro" id="IPR017438">
    <property type="entry name" value="ATP-NAD_kinase_N"/>
</dbReference>
<dbReference type="NCBIfam" id="TIGR00147">
    <property type="entry name" value="YegS/Rv2252/BmrU family lipid kinase"/>
    <property type="match status" value="1"/>
</dbReference>
<keyword evidence="9" id="KW-0443">Lipid metabolism</keyword>
<feature type="domain" description="DAGKc" evidence="12">
    <location>
        <begin position="1"/>
        <end position="131"/>
    </location>
</feature>
<evidence type="ECO:0000256" key="8">
    <source>
        <dbReference type="ARBA" id="ARBA00022842"/>
    </source>
</evidence>
<evidence type="ECO:0000256" key="7">
    <source>
        <dbReference type="ARBA" id="ARBA00022840"/>
    </source>
</evidence>
<dbReference type="AlphaFoldDB" id="A0A6J6B3G4"/>
<dbReference type="GO" id="GO:0004143">
    <property type="term" value="F:ATP-dependent diacylglycerol kinase activity"/>
    <property type="evidence" value="ECO:0007669"/>
    <property type="project" value="TreeGrafter"/>
</dbReference>
<gene>
    <name evidence="13" type="ORF">UFOPK1419_00146</name>
</gene>
<comment type="cofactor">
    <cofactor evidence="1">
        <name>Mg(2+)</name>
        <dbReference type="ChEBI" id="CHEBI:18420"/>
    </cofactor>
</comment>
<evidence type="ECO:0000256" key="10">
    <source>
        <dbReference type="ARBA" id="ARBA00023209"/>
    </source>
</evidence>
<keyword evidence="7" id="KW-0067">ATP-binding</keyword>
<dbReference type="GO" id="GO:0008654">
    <property type="term" value="P:phospholipid biosynthetic process"/>
    <property type="evidence" value="ECO:0007669"/>
    <property type="project" value="UniProtKB-KW"/>
</dbReference>
<evidence type="ECO:0000256" key="3">
    <source>
        <dbReference type="ARBA" id="ARBA00022679"/>
    </source>
</evidence>
<dbReference type="InterPro" id="IPR050187">
    <property type="entry name" value="Lipid_Phosphate_FormReg"/>
</dbReference>
<evidence type="ECO:0000259" key="12">
    <source>
        <dbReference type="PROSITE" id="PS50146"/>
    </source>
</evidence>
<dbReference type="GO" id="GO:0005524">
    <property type="term" value="F:ATP binding"/>
    <property type="evidence" value="ECO:0007669"/>
    <property type="project" value="UniProtKB-KW"/>
</dbReference>
<keyword evidence="6" id="KW-0418">Kinase</keyword>
<evidence type="ECO:0000256" key="1">
    <source>
        <dbReference type="ARBA" id="ARBA00001946"/>
    </source>
</evidence>
<keyword evidence="8" id="KW-0460">Magnesium</keyword>
<dbReference type="Pfam" id="PF00781">
    <property type="entry name" value="DAGK_cat"/>
    <property type="match status" value="1"/>
</dbReference>
<protein>
    <submittedName>
        <fullName evidence="13">Unannotated protein</fullName>
    </submittedName>
</protein>
<evidence type="ECO:0000256" key="6">
    <source>
        <dbReference type="ARBA" id="ARBA00022777"/>
    </source>
</evidence>
<name>A0A6J6B3G4_9ZZZZ</name>
<dbReference type="PANTHER" id="PTHR12358">
    <property type="entry name" value="SPHINGOSINE KINASE"/>
    <property type="match status" value="1"/>
</dbReference>
<keyword evidence="2" id="KW-0444">Lipid biosynthesis</keyword>
<evidence type="ECO:0000256" key="5">
    <source>
        <dbReference type="ARBA" id="ARBA00022741"/>
    </source>
</evidence>
<dbReference type="SMART" id="SM00046">
    <property type="entry name" value="DAGKc"/>
    <property type="match status" value="1"/>
</dbReference>
<sequence>MWAIVINPVSGGGKGASLGREVSGYFSSKGLSYQVITATSSVKLQKNLEDFLNIHGDSCEAIIAVGGDGLAHLVLQQAVPRKIPFTVIPAGTGNDLVRALGWPLNSISRQLDTVINEPPKSLDLGLVDSEWFGAILSTGFDSVVNEKANRMNHPKGKMKYNLAIAMELPKFKPMQYTIGLDTQAIQTEAMLIAVANGSSYGGGMLVCPDADMNDGFFDVMVLRPVSKVEFLKVFPKVFTGAHVNHPKVDIYRTRKVSLTAPAVAYADGERIGGLPVQAECMAGAGLSWTL</sequence>
<evidence type="ECO:0000256" key="2">
    <source>
        <dbReference type="ARBA" id="ARBA00022516"/>
    </source>
</evidence>
<dbReference type="GO" id="GO:0046872">
    <property type="term" value="F:metal ion binding"/>
    <property type="evidence" value="ECO:0007669"/>
    <property type="project" value="UniProtKB-KW"/>
</dbReference>
<dbReference type="InterPro" id="IPR045540">
    <property type="entry name" value="YegS/DAGK_C"/>
</dbReference>
<evidence type="ECO:0000256" key="4">
    <source>
        <dbReference type="ARBA" id="ARBA00022723"/>
    </source>
</evidence>
<dbReference type="Gene3D" id="2.60.200.40">
    <property type="match status" value="1"/>
</dbReference>
<evidence type="ECO:0000256" key="9">
    <source>
        <dbReference type="ARBA" id="ARBA00023098"/>
    </source>
</evidence>
<dbReference type="EMBL" id="CAEZSK010000010">
    <property type="protein sequence ID" value="CAB4533227.1"/>
    <property type="molecule type" value="Genomic_DNA"/>
</dbReference>
<dbReference type="SUPFAM" id="SSF111331">
    <property type="entry name" value="NAD kinase/diacylglycerol kinase-like"/>
    <property type="match status" value="1"/>
</dbReference>
<keyword evidence="3" id="KW-0808">Transferase</keyword>
<dbReference type="Pfam" id="PF19279">
    <property type="entry name" value="YegS_C"/>
    <property type="match status" value="1"/>
</dbReference>
<dbReference type="PROSITE" id="PS50146">
    <property type="entry name" value="DAGK"/>
    <property type="match status" value="1"/>
</dbReference>
<dbReference type="InterPro" id="IPR005218">
    <property type="entry name" value="Diacylglycerol/lipid_kinase"/>
</dbReference>
<keyword evidence="5" id="KW-0547">Nucleotide-binding</keyword>
<dbReference type="Gene3D" id="3.40.50.10330">
    <property type="entry name" value="Probable inorganic polyphosphate/atp-NAD kinase, domain 1"/>
    <property type="match status" value="1"/>
</dbReference>
<keyword evidence="4" id="KW-0479">Metal-binding</keyword>